<dbReference type="EMBL" id="BONI01000039">
    <property type="protein sequence ID" value="GIG07869.1"/>
    <property type="molecule type" value="Genomic_DNA"/>
</dbReference>
<feature type="domain" description="HTH tetR-type" evidence="3">
    <location>
        <begin position="10"/>
        <end position="70"/>
    </location>
</feature>
<gene>
    <name evidence="4" type="ORF">Cco03nite_45690</name>
</gene>
<feature type="DNA-binding region" description="H-T-H motif" evidence="2">
    <location>
        <begin position="33"/>
        <end position="52"/>
    </location>
</feature>
<dbReference type="AlphaFoldDB" id="A0A8J3L2L3"/>
<proteinExistence type="predicted"/>
<evidence type="ECO:0000313" key="4">
    <source>
        <dbReference type="EMBL" id="GIG07869.1"/>
    </source>
</evidence>
<dbReference type="Proteomes" id="UP000630887">
    <property type="component" value="Unassembled WGS sequence"/>
</dbReference>
<protein>
    <submittedName>
        <fullName evidence="4">TetR family transcriptional regulator</fullName>
    </submittedName>
</protein>
<reference evidence="4 5" key="1">
    <citation type="submission" date="2021-01" db="EMBL/GenBank/DDBJ databases">
        <title>Whole genome shotgun sequence of Catellatospora coxensis NBRC 107359.</title>
        <authorList>
            <person name="Komaki H."/>
            <person name="Tamura T."/>
        </authorList>
    </citation>
    <scope>NUCLEOTIDE SEQUENCE [LARGE SCALE GENOMIC DNA]</scope>
    <source>
        <strain evidence="4 5">NBRC 107359</strain>
    </source>
</reference>
<dbReference type="Pfam" id="PF00440">
    <property type="entry name" value="TetR_N"/>
    <property type="match status" value="1"/>
</dbReference>
<evidence type="ECO:0000256" key="1">
    <source>
        <dbReference type="ARBA" id="ARBA00023125"/>
    </source>
</evidence>
<keyword evidence="5" id="KW-1185">Reference proteome</keyword>
<evidence type="ECO:0000313" key="5">
    <source>
        <dbReference type="Proteomes" id="UP000630887"/>
    </source>
</evidence>
<evidence type="ECO:0000256" key="2">
    <source>
        <dbReference type="PROSITE-ProRule" id="PRU00335"/>
    </source>
</evidence>
<dbReference type="SUPFAM" id="SSF48498">
    <property type="entry name" value="Tetracyclin repressor-like, C-terminal domain"/>
    <property type="match status" value="1"/>
</dbReference>
<dbReference type="InterPro" id="IPR036271">
    <property type="entry name" value="Tet_transcr_reg_TetR-rel_C_sf"/>
</dbReference>
<dbReference type="PANTHER" id="PTHR30055">
    <property type="entry name" value="HTH-TYPE TRANSCRIPTIONAL REGULATOR RUTR"/>
    <property type="match status" value="1"/>
</dbReference>
<dbReference type="PANTHER" id="PTHR30055:SF153">
    <property type="entry name" value="HTH-TYPE TRANSCRIPTIONAL REPRESSOR RV3405C"/>
    <property type="match status" value="1"/>
</dbReference>
<dbReference type="SUPFAM" id="SSF46689">
    <property type="entry name" value="Homeodomain-like"/>
    <property type="match status" value="1"/>
</dbReference>
<evidence type="ECO:0000259" key="3">
    <source>
        <dbReference type="PROSITE" id="PS50977"/>
    </source>
</evidence>
<keyword evidence="1 2" id="KW-0238">DNA-binding</keyword>
<dbReference type="GO" id="GO:0003700">
    <property type="term" value="F:DNA-binding transcription factor activity"/>
    <property type="evidence" value="ECO:0007669"/>
    <property type="project" value="TreeGrafter"/>
</dbReference>
<organism evidence="4 5">
    <name type="scientific">Catellatospora coxensis</name>
    <dbReference type="NCBI Taxonomy" id="310354"/>
    <lineage>
        <taxon>Bacteria</taxon>
        <taxon>Bacillati</taxon>
        <taxon>Actinomycetota</taxon>
        <taxon>Actinomycetes</taxon>
        <taxon>Micromonosporales</taxon>
        <taxon>Micromonosporaceae</taxon>
        <taxon>Catellatospora</taxon>
    </lineage>
</organism>
<comment type="caution">
    <text evidence="4">The sequence shown here is derived from an EMBL/GenBank/DDBJ whole genome shotgun (WGS) entry which is preliminary data.</text>
</comment>
<dbReference type="PROSITE" id="PS50977">
    <property type="entry name" value="HTH_TETR_2"/>
    <property type="match status" value="1"/>
</dbReference>
<dbReference type="GO" id="GO:0000976">
    <property type="term" value="F:transcription cis-regulatory region binding"/>
    <property type="evidence" value="ECO:0007669"/>
    <property type="project" value="TreeGrafter"/>
</dbReference>
<dbReference type="RefSeq" id="WP_203694197.1">
    <property type="nucleotide sequence ID" value="NZ_BAAALC010000014.1"/>
</dbReference>
<name>A0A8J3L2L3_9ACTN</name>
<dbReference type="InterPro" id="IPR009057">
    <property type="entry name" value="Homeodomain-like_sf"/>
</dbReference>
<sequence length="208" mass="22641">MDAEEEPGGRRVEDLVLDAARDCVLAYGVRRTTVTDVARRAGVSRMSVYRRWPDVQSLVADLMSREWHRVIVDAARQAAAADGPLRARLVTQSVTAAATLRVHPLLRKILEVDPEILLPYMLDRRGAGQEEMLGFLVEMIAAGQAEGSVRGGDPARLARAVLLTAQSFVLSVATVTDGHTPSDLDDELTLLLDRYLSPLPPAAPPRPS</sequence>
<dbReference type="Gene3D" id="1.10.357.10">
    <property type="entry name" value="Tetracycline Repressor, domain 2"/>
    <property type="match status" value="1"/>
</dbReference>
<dbReference type="InterPro" id="IPR001647">
    <property type="entry name" value="HTH_TetR"/>
</dbReference>
<accession>A0A8J3L2L3</accession>
<dbReference type="Gene3D" id="1.10.10.60">
    <property type="entry name" value="Homeodomain-like"/>
    <property type="match status" value="1"/>
</dbReference>
<dbReference type="InterPro" id="IPR050109">
    <property type="entry name" value="HTH-type_TetR-like_transc_reg"/>
</dbReference>